<dbReference type="RefSeq" id="WP_121059141.1">
    <property type="nucleotide sequence ID" value="NZ_RCDB01000002.1"/>
</dbReference>
<evidence type="ECO:0000256" key="1">
    <source>
        <dbReference type="SAM" id="Phobius"/>
    </source>
</evidence>
<dbReference type="Proteomes" id="UP000273158">
    <property type="component" value="Unassembled WGS sequence"/>
</dbReference>
<dbReference type="EMBL" id="RCDB01000002">
    <property type="protein sequence ID" value="RLK49695.1"/>
    <property type="molecule type" value="Genomic_DNA"/>
</dbReference>
<organism evidence="2 3">
    <name type="scientific">Microbacterium telephonicum</name>
    <dbReference type="NCBI Taxonomy" id="1714841"/>
    <lineage>
        <taxon>Bacteria</taxon>
        <taxon>Bacillati</taxon>
        <taxon>Actinomycetota</taxon>
        <taxon>Actinomycetes</taxon>
        <taxon>Micrococcales</taxon>
        <taxon>Microbacteriaceae</taxon>
        <taxon>Microbacterium</taxon>
    </lineage>
</organism>
<accession>A0A498C2D2</accession>
<evidence type="ECO:0000313" key="3">
    <source>
        <dbReference type="Proteomes" id="UP000273158"/>
    </source>
</evidence>
<keyword evidence="1" id="KW-0812">Transmembrane</keyword>
<dbReference type="OrthoDB" id="5060532at2"/>
<keyword evidence="1" id="KW-0472">Membrane</keyword>
<sequence length="226" mass="23476">MALFSSASSAPTLTIGGIPRVNLLPRSVTEGRERSRLLKRWGWGLVAALLVVALTAGGAFAYLSFTAMQLVTAQARTTQLMTDLAALAPVRAQLSLVDDLELYRSEAMATDLTWTRVSDVISPALPEGALVSAVAMTVGAVPQGDDPTLEVGLTGTVTVASANPIDIVDVVRKLRGAEGVLAVDGTDLQSGASEDAPDAAAGFTYILTVALDQSLYTNAYAEEVAP</sequence>
<gene>
    <name evidence="2" type="ORF">C7474_1856</name>
</gene>
<reference evidence="2 3" key="1">
    <citation type="journal article" date="2015" name="Stand. Genomic Sci.">
        <title>Genomic Encyclopedia of Bacterial and Archaeal Type Strains, Phase III: the genomes of soil and plant-associated and newly described type strains.</title>
        <authorList>
            <person name="Whitman W.B."/>
            <person name="Woyke T."/>
            <person name="Klenk H.P."/>
            <person name="Zhou Y."/>
            <person name="Lilburn T.G."/>
            <person name="Beck B.J."/>
            <person name="De Vos P."/>
            <person name="Vandamme P."/>
            <person name="Eisen J.A."/>
            <person name="Garrity G."/>
            <person name="Hugenholtz P."/>
            <person name="Kyrpides N.C."/>
        </authorList>
    </citation>
    <scope>NUCLEOTIDE SEQUENCE [LARGE SCALE GENOMIC DNA]</scope>
    <source>
        <strain evidence="2 3">S2T63</strain>
    </source>
</reference>
<evidence type="ECO:0008006" key="4">
    <source>
        <dbReference type="Google" id="ProtNLM"/>
    </source>
</evidence>
<proteinExistence type="predicted"/>
<name>A0A498C2D2_9MICO</name>
<keyword evidence="1" id="KW-1133">Transmembrane helix</keyword>
<feature type="transmembrane region" description="Helical" evidence="1">
    <location>
        <begin position="41"/>
        <end position="65"/>
    </location>
</feature>
<comment type="caution">
    <text evidence="2">The sequence shown here is derived from an EMBL/GenBank/DDBJ whole genome shotgun (WGS) entry which is preliminary data.</text>
</comment>
<dbReference type="AlphaFoldDB" id="A0A498C2D2"/>
<keyword evidence="3" id="KW-1185">Reference proteome</keyword>
<evidence type="ECO:0000313" key="2">
    <source>
        <dbReference type="EMBL" id="RLK49695.1"/>
    </source>
</evidence>
<protein>
    <recommendedName>
        <fullName evidence="4">Tfp pilus assembly protein PilN</fullName>
    </recommendedName>
</protein>